<evidence type="ECO:0000256" key="1">
    <source>
        <dbReference type="ARBA" id="ARBA00022737"/>
    </source>
</evidence>
<protein>
    <submittedName>
        <fullName evidence="4">Kelch repeat protein</fullName>
    </submittedName>
</protein>
<evidence type="ECO:0000313" key="5">
    <source>
        <dbReference type="Proteomes" id="UP001628179"/>
    </source>
</evidence>
<keyword evidence="1" id="KW-0677">Repeat</keyword>
<dbReference type="Proteomes" id="UP001628179">
    <property type="component" value="Unassembled WGS sequence"/>
</dbReference>
<dbReference type="PANTHER" id="PTHR47435">
    <property type="entry name" value="KELCH REPEAT PROTEIN (AFU_ORTHOLOGUE AFUA_5G12780)"/>
    <property type="match status" value="1"/>
</dbReference>
<keyword evidence="5" id="KW-1185">Reference proteome</keyword>
<evidence type="ECO:0000313" key="4">
    <source>
        <dbReference type="EMBL" id="GAB1314103.1"/>
    </source>
</evidence>
<dbReference type="PANTHER" id="PTHR47435:SF4">
    <property type="entry name" value="KELCH REPEAT PROTEIN (AFU_ORTHOLOGUE AFUA_5G12780)"/>
    <property type="match status" value="1"/>
</dbReference>
<evidence type="ECO:0000256" key="2">
    <source>
        <dbReference type="ARBA" id="ARBA00023004"/>
    </source>
</evidence>
<dbReference type="InterPro" id="IPR015915">
    <property type="entry name" value="Kelch-typ_b-propeller"/>
</dbReference>
<sequence>MATSPVVPRQGNGPVNASLFLRRAYHSSAVLNRWLYIDGGEFSYLNGSAISYQYLDSLIAIDLANNWSNSSVTLHEITKPSGAPSLRNGGVWVHRATGRLYIGFAGTNSQFGGGYSFPQGLWSFTSDQARAGSWENLNGSTHDSFTNQPRPFRGQVASGDGFGFFLGGSVHDSDSTQPNLSGFTVYDFSSGQLTNSADAQVPAPERQQYSGMTFVPNWGSRGILVSVGGYQDNNTRANGTAPFKIARVYDVHHQRWFEQETSGDLPQPRKEFCIAGAQSNNRTHDILVYAGWNGRAGPDAIPYDSAFVLTLPGFHWVRADYPSEHPRHGHSCNAVGGGQIVAVGGVDTAYQGRETYIGVFDTADTFTQGLAIFDLSKLAWSPSYSAGRGLQTPAPRIQEYYNAKGRAPASGFSSRDLEQLFSVDDFGDSDESTSISGASYRRHSDVGAVVGSLVGVAAALAVAGVVAYCAHRRRVRRARARRYDSRARDNAASGLRKELSGVRDLHERRANS</sequence>
<dbReference type="EMBL" id="BAAFSV010000002">
    <property type="protein sequence ID" value="GAB1314103.1"/>
    <property type="molecule type" value="Genomic_DNA"/>
</dbReference>
<keyword evidence="2" id="KW-0408">Iron</keyword>
<dbReference type="Gene3D" id="2.120.10.80">
    <property type="entry name" value="Kelch-type beta propeller"/>
    <property type="match status" value="2"/>
</dbReference>
<dbReference type="RefSeq" id="XP_070915834.1">
    <property type="nucleotide sequence ID" value="XM_071059733.1"/>
</dbReference>
<gene>
    <name evidence="4" type="ORF">MFIFM68171_04313</name>
</gene>
<reference evidence="4 5" key="1">
    <citation type="submission" date="2024-09" db="EMBL/GenBank/DDBJ databases">
        <title>Itraconazole resistance in Madurella fahalii resulting from another homologue of gene encoding cytochrome P450 14-alpha sterol demethylase (CYP51).</title>
        <authorList>
            <person name="Yoshioka I."/>
            <person name="Fahal A.H."/>
            <person name="Kaneko S."/>
            <person name="Yaguchi T."/>
        </authorList>
    </citation>
    <scope>NUCLEOTIDE SEQUENCE [LARGE SCALE GENOMIC DNA]</scope>
    <source>
        <strain evidence="4 5">IFM 68171</strain>
    </source>
</reference>
<dbReference type="GeneID" id="98175056"/>
<proteinExistence type="predicted"/>
<feature type="transmembrane region" description="Helical" evidence="3">
    <location>
        <begin position="446"/>
        <end position="470"/>
    </location>
</feature>
<organism evidence="4 5">
    <name type="scientific">Madurella fahalii</name>
    <dbReference type="NCBI Taxonomy" id="1157608"/>
    <lineage>
        <taxon>Eukaryota</taxon>
        <taxon>Fungi</taxon>
        <taxon>Dikarya</taxon>
        <taxon>Ascomycota</taxon>
        <taxon>Pezizomycotina</taxon>
        <taxon>Sordariomycetes</taxon>
        <taxon>Sordariomycetidae</taxon>
        <taxon>Sordariales</taxon>
        <taxon>Sordariales incertae sedis</taxon>
        <taxon>Madurella</taxon>
    </lineage>
</organism>
<evidence type="ECO:0000256" key="3">
    <source>
        <dbReference type="SAM" id="Phobius"/>
    </source>
</evidence>
<keyword evidence="3" id="KW-0472">Membrane</keyword>
<name>A0ABQ0G8K3_9PEZI</name>
<comment type="caution">
    <text evidence="4">The sequence shown here is derived from an EMBL/GenBank/DDBJ whole genome shotgun (WGS) entry which is preliminary data.</text>
</comment>
<keyword evidence="3" id="KW-0812">Transmembrane</keyword>
<dbReference type="SUPFAM" id="SSF50965">
    <property type="entry name" value="Galactose oxidase, central domain"/>
    <property type="match status" value="1"/>
</dbReference>
<dbReference type="InterPro" id="IPR011043">
    <property type="entry name" value="Gal_Oxase/kelch_b-propeller"/>
</dbReference>
<keyword evidence="3" id="KW-1133">Transmembrane helix</keyword>
<accession>A0ABQ0G8K3</accession>